<evidence type="ECO:0000256" key="4">
    <source>
        <dbReference type="ARBA" id="ARBA00034617"/>
    </source>
</evidence>
<accession>A0A9D3Y321</accession>
<dbReference type="EMBL" id="JAIWYP010000006">
    <property type="protein sequence ID" value="KAH3813301.1"/>
    <property type="molecule type" value="Genomic_DNA"/>
</dbReference>
<evidence type="ECO:0000259" key="6">
    <source>
        <dbReference type="PROSITE" id="PS51192"/>
    </source>
</evidence>
<dbReference type="InterPro" id="IPR014001">
    <property type="entry name" value="Helicase_ATP-bd"/>
</dbReference>
<evidence type="ECO:0000256" key="3">
    <source>
        <dbReference type="ARBA" id="ARBA00023235"/>
    </source>
</evidence>
<dbReference type="SUPFAM" id="SSF52540">
    <property type="entry name" value="P-loop containing nucleoside triphosphate hydrolases"/>
    <property type="match status" value="1"/>
</dbReference>
<evidence type="ECO:0000313" key="9">
    <source>
        <dbReference type="Proteomes" id="UP000828390"/>
    </source>
</evidence>
<reference evidence="7" key="2">
    <citation type="submission" date="2020-11" db="EMBL/GenBank/DDBJ databases">
        <authorList>
            <person name="McCartney M.A."/>
            <person name="Auch B."/>
            <person name="Kono T."/>
            <person name="Mallez S."/>
            <person name="Becker A."/>
            <person name="Gohl D.M."/>
            <person name="Silverstein K.A.T."/>
            <person name="Koren S."/>
            <person name="Bechman K.B."/>
            <person name="Herman A."/>
            <person name="Abrahante J.E."/>
            <person name="Garbe J."/>
        </authorList>
    </citation>
    <scope>NUCLEOTIDE SEQUENCE</scope>
    <source>
        <strain evidence="7">Duluth1</strain>
        <tissue evidence="7">Whole animal</tissue>
    </source>
</reference>
<dbReference type="Pfam" id="PF00270">
    <property type="entry name" value="DEAD"/>
    <property type="match status" value="1"/>
</dbReference>
<dbReference type="GO" id="GO:0003677">
    <property type="term" value="F:DNA binding"/>
    <property type="evidence" value="ECO:0007669"/>
    <property type="project" value="UniProtKB-KW"/>
</dbReference>
<comment type="similarity">
    <text evidence="1">Belongs to the helicase family. RecQ subfamily.</text>
</comment>
<dbReference type="GO" id="GO:0005524">
    <property type="term" value="F:ATP binding"/>
    <property type="evidence" value="ECO:0007669"/>
    <property type="project" value="InterPro"/>
</dbReference>
<dbReference type="AlphaFoldDB" id="A0A9D3Y321"/>
<sequence length="112" mass="12505">MATRDLIAREFECLKGEFKFTFNDLKDKQISVIASIVNKVDCMAIFPTGFGKSACYILPPLMMKNMHKRHFYAIVVSPLRSLMNDQVRQLTSMGISAVICGPDISAEEKKGG</sequence>
<name>A0A9D3Y321_DREPO</name>
<comment type="caution">
    <text evidence="7">The sequence shown here is derived from an EMBL/GenBank/DDBJ whole genome shotgun (WGS) entry which is preliminary data.</text>
</comment>
<keyword evidence="9" id="KW-1185">Reference proteome</keyword>
<dbReference type="Proteomes" id="UP000828390">
    <property type="component" value="Unassembled WGS sequence"/>
</dbReference>
<proteinExistence type="inferred from homology"/>
<dbReference type="GO" id="GO:0005737">
    <property type="term" value="C:cytoplasm"/>
    <property type="evidence" value="ECO:0007669"/>
    <property type="project" value="TreeGrafter"/>
</dbReference>
<comment type="catalytic activity">
    <reaction evidence="4">
        <text>Couples ATP hydrolysis with the unwinding of duplex DNA by translocating in the 3'-5' direction.</text>
        <dbReference type="EC" id="5.6.2.4"/>
    </reaction>
</comment>
<dbReference type="InterPro" id="IPR011545">
    <property type="entry name" value="DEAD/DEAH_box_helicase_dom"/>
</dbReference>
<dbReference type="GO" id="GO:0009378">
    <property type="term" value="F:four-way junction helicase activity"/>
    <property type="evidence" value="ECO:0007669"/>
    <property type="project" value="TreeGrafter"/>
</dbReference>
<feature type="domain" description="Helicase ATP-binding" evidence="6">
    <location>
        <begin position="33"/>
        <end position="112"/>
    </location>
</feature>
<reference evidence="7" key="1">
    <citation type="journal article" date="2019" name="bioRxiv">
        <title>The Genome of the Zebra Mussel, Dreissena polymorpha: A Resource for Invasive Species Research.</title>
        <authorList>
            <person name="McCartney M.A."/>
            <person name="Auch B."/>
            <person name="Kono T."/>
            <person name="Mallez S."/>
            <person name="Zhang Y."/>
            <person name="Obille A."/>
            <person name="Becker A."/>
            <person name="Abrahante J.E."/>
            <person name="Garbe J."/>
            <person name="Badalamenti J.P."/>
            <person name="Herman A."/>
            <person name="Mangelson H."/>
            <person name="Liachko I."/>
            <person name="Sullivan S."/>
            <person name="Sone E.D."/>
            <person name="Koren S."/>
            <person name="Silverstein K.A.T."/>
            <person name="Beckman K.B."/>
            <person name="Gohl D.M."/>
        </authorList>
    </citation>
    <scope>NUCLEOTIDE SEQUENCE</scope>
    <source>
        <strain evidence="7">Duluth1</strain>
        <tissue evidence="7">Whole animal</tissue>
    </source>
</reference>
<dbReference type="EC" id="5.6.2.4" evidence="5"/>
<evidence type="ECO:0000256" key="1">
    <source>
        <dbReference type="ARBA" id="ARBA00005446"/>
    </source>
</evidence>
<protein>
    <recommendedName>
        <fullName evidence="5">DNA 3'-5' helicase</fullName>
        <ecNumber evidence="5">5.6.2.4</ecNumber>
    </recommendedName>
</protein>
<dbReference type="InterPro" id="IPR027417">
    <property type="entry name" value="P-loop_NTPase"/>
</dbReference>
<dbReference type="GO" id="GO:0043138">
    <property type="term" value="F:3'-5' DNA helicase activity"/>
    <property type="evidence" value="ECO:0007669"/>
    <property type="project" value="UniProtKB-EC"/>
</dbReference>
<evidence type="ECO:0000313" key="7">
    <source>
        <dbReference type="EMBL" id="KAH3691051.1"/>
    </source>
</evidence>
<dbReference type="PANTHER" id="PTHR13710">
    <property type="entry name" value="DNA HELICASE RECQ FAMILY MEMBER"/>
    <property type="match status" value="1"/>
</dbReference>
<dbReference type="GO" id="GO:0000724">
    <property type="term" value="P:double-strand break repair via homologous recombination"/>
    <property type="evidence" value="ECO:0007669"/>
    <property type="project" value="TreeGrafter"/>
</dbReference>
<dbReference type="PANTHER" id="PTHR13710:SF105">
    <property type="entry name" value="ATP-DEPENDENT DNA HELICASE Q1"/>
    <property type="match status" value="1"/>
</dbReference>
<keyword evidence="3" id="KW-0413">Isomerase</keyword>
<evidence type="ECO:0000256" key="5">
    <source>
        <dbReference type="ARBA" id="ARBA00034808"/>
    </source>
</evidence>
<dbReference type="PROSITE" id="PS51192">
    <property type="entry name" value="HELICASE_ATP_BIND_1"/>
    <property type="match status" value="1"/>
</dbReference>
<dbReference type="GO" id="GO:0005694">
    <property type="term" value="C:chromosome"/>
    <property type="evidence" value="ECO:0007669"/>
    <property type="project" value="TreeGrafter"/>
</dbReference>
<evidence type="ECO:0000256" key="2">
    <source>
        <dbReference type="ARBA" id="ARBA00023125"/>
    </source>
</evidence>
<keyword evidence="2" id="KW-0238">DNA-binding</keyword>
<gene>
    <name evidence="8" type="ORF">DPMN_141755</name>
    <name evidence="7" type="ORF">DPMN_193651</name>
</gene>
<dbReference type="EMBL" id="JAIWYP010000046">
    <property type="protein sequence ID" value="KAH3691051.1"/>
    <property type="molecule type" value="Genomic_DNA"/>
</dbReference>
<dbReference type="Gene3D" id="3.40.50.300">
    <property type="entry name" value="P-loop containing nucleotide triphosphate hydrolases"/>
    <property type="match status" value="1"/>
</dbReference>
<organism evidence="7 9">
    <name type="scientific">Dreissena polymorpha</name>
    <name type="common">Zebra mussel</name>
    <name type="synonym">Mytilus polymorpha</name>
    <dbReference type="NCBI Taxonomy" id="45954"/>
    <lineage>
        <taxon>Eukaryota</taxon>
        <taxon>Metazoa</taxon>
        <taxon>Spiralia</taxon>
        <taxon>Lophotrochozoa</taxon>
        <taxon>Mollusca</taxon>
        <taxon>Bivalvia</taxon>
        <taxon>Autobranchia</taxon>
        <taxon>Heteroconchia</taxon>
        <taxon>Euheterodonta</taxon>
        <taxon>Imparidentia</taxon>
        <taxon>Neoheterodontei</taxon>
        <taxon>Myida</taxon>
        <taxon>Dreissenoidea</taxon>
        <taxon>Dreissenidae</taxon>
        <taxon>Dreissena</taxon>
    </lineage>
</organism>
<evidence type="ECO:0000313" key="8">
    <source>
        <dbReference type="EMBL" id="KAH3813301.1"/>
    </source>
</evidence>